<dbReference type="InterPro" id="IPR029016">
    <property type="entry name" value="GAF-like_dom_sf"/>
</dbReference>
<dbReference type="PANTHER" id="PTHR30136:SF35">
    <property type="entry name" value="HTH-TYPE TRANSCRIPTIONAL REGULATOR RV1719"/>
    <property type="match status" value="1"/>
</dbReference>
<feature type="domain" description="HTH iclR-type" evidence="3">
    <location>
        <begin position="12"/>
        <end position="73"/>
    </location>
</feature>
<dbReference type="InterPro" id="IPR036388">
    <property type="entry name" value="WH-like_DNA-bd_sf"/>
</dbReference>
<keyword evidence="2" id="KW-0804">Transcription</keyword>
<protein>
    <submittedName>
        <fullName evidence="4">DNA-binding IclR family transcriptional regulator</fullName>
    </submittedName>
</protein>
<dbReference type="AlphaFoldDB" id="A0A7W9J5T3"/>
<evidence type="ECO:0000313" key="5">
    <source>
        <dbReference type="Proteomes" id="UP000549971"/>
    </source>
</evidence>
<organism evidence="4 5">
    <name type="scientific">Kribbella italica</name>
    <dbReference type="NCBI Taxonomy" id="1540520"/>
    <lineage>
        <taxon>Bacteria</taxon>
        <taxon>Bacillati</taxon>
        <taxon>Actinomycetota</taxon>
        <taxon>Actinomycetes</taxon>
        <taxon>Propionibacteriales</taxon>
        <taxon>Kribbellaceae</taxon>
        <taxon>Kribbella</taxon>
    </lineage>
</organism>
<dbReference type="Gene3D" id="3.30.450.40">
    <property type="match status" value="1"/>
</dbReference>
<sequence length="259" mass="28745">MQGDAREGKGQMQSLLRGLEMLRHLVEADGPVTATEVAKALELHQSTASRMLATLATAGYVRKESYRSYAPDYGLLSIALGARPHFSIMETPRRAMQEAADQVPGMTLSICMLWRQELIYFLRSAEGRQPVLFEGHGYPMHLSAPAMRLIADLPDSEALELLEHSRARFGWARPHPHVPADPHGVIEVARSNVTFDCLIDDGYRDVENYVAAAIPLRPYDGHPVALALHGPRDVASDDKLRLLLHEARREVETSIDAAH</sequence>
<gene>
    <name evidence="4" type="ORF">HDA39_002366</name>
</gene>
<dbReference type="InterPro" id="IPR011991">
    <property type="entry name" value="ArsR-like_HTH"/>
</dbReference>
<reference evidence="4 5" key="1">
    <citation type="submission" date="2020-08" db="EMBL/GenBank/DDBJ databases">
        <title>Sequencing the genomes of 1000 actinobacteria strains.</title>
        <authorList>
            <person name="Klenk H.-P."/>
        </authorList>
    </citation>
    <scope>NUCLEOTIDE SEQUENCE [LARGE SCALE GENOMIC DNA]</scope>
    <source>
        <strain evidence="4 5">DSM 28967</strain>
    </source>
</reference>
<name>A0A7W9J5T3_9ACTN</name>
<dbReference type="SUPFAM" id="SSF46785">
    <property type="entry name" value="Winged helix' DNA-binding domain"/>
    <property type="match status" value="1"/>
</dbReference>
<dbReference type="RefSeq" id="WP_184795254.1">
    <property type="nucleotide sequence ID" value="NZ_JACHMY010000001.1"/>
</dbReference>
<dbReference type="Gene3D" id="1.10.10.10">
    <property type="entry name" value="Winged helix-like DNA-binding domain superfamily/Winged helix DNA-binding domain"/>
    <property type="match status" value="1"/>
</dbReference>
<dbReference type="CDD" id="cd00090">
    <property type="entry name" value="HTH_ARSR"/>
    <property type="match status" value="1"/>
</dbReference>
<dbReference type="GO" id="GO:0003700">
    <property type="term" value="F:DNA-binding transcription factor activity"/>
    <property type="evidence" value="ECO:0007669"/>
    <property type="project" value="TreeGrafter"/>
</dbReference>
<evidence type="ECO:0000256" key="2">
    <source>
        <dbReference type="ARBA" id="ARBA00023163"/>
    </source>
</evidence>
<evidence type="ECO:0000256" key="1">
    <source>
        <dbReference type="ARBA" id="ARBA00023015"/>
    </source>
</evidence>
<evidence type="ECO:0000313" key="4">
    <source>
        <dbReference type="EMBL" id="MBB5835632.1"/>
    </source>
</evidence>
<dbReference type="Proteomes" id="UP000549971">
    <property type="component" value="Unassembled WGS sequence"/>
</dbReference>
<dbReference type="InterPro" id="IPR050707">
    <property type="entry name" value="HTH_MetabolicPath_Reg"/>
</dbReference>
<dbReference type="PROSITE" id="PS51077">
    <property type="entry name" value="HTH_ICLR"/>
    <property type="match status" value="1"/>
</dbReference>
<dbReference type="GO" id="GO:0045892">
    <property type="term" value="P:negative regulation of DNA-templated transcription"/>
    <property type="evidence" value="ECO:0007669"/>
    <property type="project" value="TreeGrafter"/>
</dbReference>
<keyword evidence="5" id="KW-1185">Reference proteome</keyword>
<comment type="caution">
    <text evidence="4">The sequence shown here is derived from an EMBL/GenBank/DDBJ whole genome shotgun (WGS) entry which is preliminary data.</text>
</comment>
<dbReference type="PANTHER" id="PTHR30136">
    <property type="entry name" value="HELIX-TURN-HELIX TRANSCRIPTIONAL REGULATOR, ICLR FAMILY"/>
    <property type="match status" value="1"/>
</dbReference>
<dbReference type="Pfam" id="PF09339">
    <property type="entry name" value="HTH_IclR"/>
    <property type="match status" value="1"/>
</dbReference>
<evidence type="ECO:0000259" key="3">
    <source>
        <dbReference type="PROSITE" id="PS51077"/>
    </source>
</evidence>
<dbReference type="SUPFAM" id="SSF55781">
    <property type="entry name" value="GAF domain-like"/>
    <property type="match status" value="1"/>
</dbReference>
<dbReference type="InterPro" id="IPR036390">
    <property type="entry name" value="WH_DNA-bd_sf"/>
</dbReference>
<keyword evidence="4" id="KW-0238">DNA-binding</keyword>
<dbReference type="GO" id="GO:0003677">
    <property type="term" value="F:DNA binding"/>
    <property type="evidence" value="ECO:0007669"/>
    <property type="project" value="UniProtKB-KW"/>
</dbReference>
<dbReference type="SMART" id="SM00346">
    <property type="entry name" value="HTH_ICLR"/>
    <property type="match status" value="1"/>
</dbReference>
<accession>A0A7W9J5T3</accession>
<dbReference type="EMBL" id="JACHMY010000001">
    <property type="protein sequence ID" value="MBB5835632.1"/>
    <property type="molecule type" value="Genomic_DNA"/>
</dbReference>
<keyword evidence="1" id="KW-0805">Transcription regulation</keyword>
<proteinExistence type="predicted"/>
<dbReference type="InterPro" id="IPR005471">
    <property type="entry name" value="Tscrpt_reg_IclR_N"/>
</dbReference>